<dbReference type="GO" id="GO:0071949">
    <property type="term" value="F:FAD binding"/>
    <property type="evidence" value="ECO:0007669"/>
    <property type="project" value="TreeGrafter"/>
</dbReference>
<feature type="region of interest" description="Disordered" evidence="4">
    <location>
        <begin position="61"/>
        <end position="80"/>
    </location>
</feature>
<dbReference type="InterPro" id="IPR009050">
    <property type="entry name" value="Globin-like_sf"/>
</dbReference>
<dbReference type="InterPro" id="IPR012292">
    <property type="entry name" value="Globin/Proto"/>
</dbReference>
<dbReference type="GO" id="GO:0008941">
    <property type="term" value="F:nitric oxide dioxygenase NAD(P)H activity"/>
    <property type="evidence" value="ECO:0007669"/>
    <property type="project" value="TreeGrafter"/>
</dbReference>
<evidence type="ECO:0000313" key="7">
    <source>
        <dbReference type="Proteomes" id="UP001146120"/>
    </source>
</evidence>
<dbReference type="PROSITE" id="PS01033">
    <property type="entry name" value="GLOBIN"/>
    <property type="match status" value="1"/>
</dbReference>
<keyword evidence="2" id="KW-0479">Metal-binding</keyword>
<comment type="caution">
    <text evidence="6">The sequence shown here is derived from an EMBL/GenBank/DDBJ whole genome shotgun (WGS) entry which is preliminary data.</text>
</comment>
<feature type="compositionally biased region" description="Low complexity" evidence="4">
    <location>
        <begin position="491"/>
        <end position="504"/>
    </location>
</feature>
<reference evidence="6" key="2">
    <citation type="journal article" date="2023" name="Microbiol Resour">
        <title>Decontamination and Annotation of the Draft Genome Sequence of the Oomycete Lagenidium giganteum ARSEF 373.</title>
        <authorList>
            <person name="Morgan W.R."/>
            <person name="Tartar A."/>
        </authorList>
    </citation>
    <scope>NUCLEOTIDE SEQUENCE</scope>
    <source>
        <strain evidence="6">ARSEF 373</strain>
    </source>
</reference>
<protein>
    <recommendedName>
        <fullName evidence="5">Globin domain-containing protein</fullName>
    </recommendedName>
</protein>
<feature type="domain" description="Globin" evidence="5">
    <location>
        <begin position="61"/>
        <end position="196"/>
    </location>
</feature>
<dbReference type="GO" id="GO:0071500">
    <property type="term" value="P:cellular response to nitrosative stress"/>
    <property type="evidence" value="ECO:0007669"/>
    <property type="project" value="TreeGrafter"/>
</dbReference>
<keyword evidence="3" id="KW-0408">Iron</keyword>
<dbReference type="GO" id="GO:0019825">
    <property type="term" value="F:oxygen binding"/>
    <property type="evidence" value="ECO:0007669"/>
    <property type="project" value="InterPro"/>
</dbReference>
<evidence type="ECO:0000256" key="1">
    <source>
        <dbReference type="ARBA" id="ARBA00022617"/>
    </source>
</evidence>
<evidence type="ECO:0000313" key="6">
    <source>
        <dbReference type="EMBL" id="DAZ99208.1"/>
    </source>
</evidence>
<dbReference type="PANTHER" id="PTHR43396">
    <property type="entry name" value="FLAVOHEMOPROTEIN"/>
    <property type="match status" value="1"/>
</dbReference>
<evidence type="ECO:0000259" key="5">
    <source>
        <dbReference type="PROSITE" id="PS01033"/>
    </source>
</evidence>
<dbReference type="CDD" id="cd01040">
    <property type="entry name" value="Mb-like"/>
    <property type="match status" value="4"/>
</dbReference>
<accession>A0AAV2Z0S9</accession>
<dbReference type="EMBL" id="DAKRPA010000088">
    <property type="protein sequence ID" value="DAZ99208.1"/>
    <property type="molecule type" value="Genomic_DNA"/>
</dbReference>
<dbReference type="AlphaFoldDB" id="A0AAV2Z0S9"/>
<dbReference type="Pfam" id="PF00042">
    <property type="entry name" value="Globin"/>
    <property type="match status" value="4"/>
</dbReference>
<dbReference type="InterPro" id="IPR000971">
    <property type="entry name" value="Globin"/>
</dbReference>
<dbReference type="PANTHER" id="PTHR43396:SF3">
    <property type="entry name" value="FLAVOHEMOPROTEIN"/>
    <property type="match status" value="1"/>
</dbReference>
<evidence type="ECO:0000256" key="4">
    <source>
        <dbReference type="SAM" id="MobiDB-lite"/>
    </source>
</evidence>
<name>A0AAV2Z0S9_9STRA</name>
<dbReference type="GO" id="GO:0020037">
    <property type="term" value="F:heme binding"/>
    <property type="evidence" value="ECO:0007669"/>
    <property type="project" value="InterPro"/>
</dbReference>
<sequence length="1089" mass="123652">MGRHGAEIAPDSLDASRPGKRLTRAQRRLAKKYLPSFPCHETSTADHMRIAAAHWNAVFRDSGPKQRQSQAKTDGGAEPPTRSALLFAEFYSHLETKAPQLKHVFRASMHVQSQVLDHISLGMRALLSSHSFADKVLELTKTHLRFGVQLEYFDPLGTALMHAMAQVSGHYWTPQIETAWRRLYAHCSVLLLQEHQRMTEPESGRKKNNKNGQAKRLPKEYLPFVEKYLPSFNYQFASTEEHRQIAADHWNRMMHDGATTSAAAAKAQSSARQSDNQYRESPLGRLYDVFYAYLEVNAPELKTVFRSSIQTRSKVLLHISAGMRTLLVATDMDDRVVRLTQTHRRFGVRLEHFDPLGLALIHAMKECSASFWSVEVENAWCRLFSHCSAILLHSQDKEGAGKEPKRATPSGPTAKELSKRGPPMSFIVPPAIGIAPDPSRSQERGKRFTRTQRKLLKKYLPSFQCRESSTAEHLRVAGAHWNAVFRDHGSAKSGKSSQSNNSMSRKTREQPSRTEQLFTTFYANLETKAPQIKHVFRSSQHVQSKVLEHISSGMRALLMSPNFVDKVAELTKTHLRFGVQLEYFDALGVQLLDAMKEVSGHYWTPEVSTAWRRLYGHCSLLLLEEHQRMTEPEGRGGKKNAHSGRAKRLPKDLIPLVNKYLPNFTYQFESTAEHRQIAADHWHTLFKDSNTSGKSNNSSSRNENSQQTTRIGLMYDVFYAYLEKNSPHVTHVFRSSIHVRSKVLMHISAGMRTLLLSKDMPERLAHLTKTHMTFGVKLTYFDPLGLALLHAMKEVSGKGWTVEVENAWSRLFAHCSAFLIHQQSKVMDQQGQHKSSMSPAVGDIKVAQSREGPTMDGICFGQVSGTTPKHTGPDPAVGILICCFSLPWSFEPTMGCVQSFKSDGPLKFSRQYCRIIQRFLPNFTFDVPSNDEDRMVAFLFWENVFKENLHTDPHHLEGTDTQIGRLYANFYSYLFEHSPQLKPLFQASIKIQSRVLVHISSGMKSLLQSEDLVQKVMNLALVHMKIGVKPEDFDPLGEALIQAMKMTCGDAWNERVELAWRRIYCHASIMILVNIPNTDLDMDDYQEEK</sequence>
<dbReference type="Proteomes" id="UP001146120">
    <property type="component" value="Unassembled WGS sequence"/>
</dbReference>
<dbReference type="InterPro" id="IPR044399">
    <property type="entry name" value="Mb-like_M"/>
</dbReference>
<proteinExistence type="predicted"/>
<feature type="compositionally biased region" description="Basic and acidic residues" evidence="4">
    <location>
        <begin position="396"/>
        <end position="406"/>
    </location>
</feature>
<evidence type="ECO:0000256" key="2">
    <source>
        <dbReference type="ARBA" id="ARBA00022723"/>
    </source>
</evidence>
<organism evidence="6 7">
    <name type="scientific">Lagenidium giganteum</name>
    <dbReference type="NCBI Taxonomy" id="4803"/>
    <lineage>
        <taxon>Eukaryota</taxon>
        <taxon>Sar</taxon>
        <taxon>Stramenopiles</taxon>
        <taxon>Oomycota</taxon>
        <taxon>Peronosporomycetes</taxon>
        <taxon>Pythiales</taxon>
        <taxon>Pythiaceae</taxon>
    </lineage>
</organism>
<dbReference type="SUPFAM" id="SSF46458">
    <property type="entry name" value="Globin-like"/>
    <property type="match status" value="5"/>
</dbReference>
<reference evidence="6" key="1">
    <citation type="submission" date="2022-11" db="EMBL/GenBank/DDBJ databases">
        <authorList>
            <person name="Morgan W.R."/>
            <person name="Tartar A."/>
        </authorList>
    </citation>
    <scope>NUCLEOTIDE SEQUENCE</scope>
    <source>
        <strain evidence="6">ARSEF 373</strain>
    </source>
</reference>
<keyword evidence="7" id="KW-1185">Reference proteome</keyword>
<feature type="region of interest" description="Disordered" evidence="4">
    <location>
        <begin position="487"/>
        <end position="513"/>
    </location>
</feature>
<keyword evidence="1" id="KW-0349">Heme</keyword>
<dbReference type="GO" id="GO:0046872">
    <property type="term" value="F:metal ion binding"/>
    <property type="evidence" value="ECO:0007669"/>
    <property type="project" value="UniProtKB-KW"/>
</dbReference>
<feature type="region of interest" description="Disordered" evidence="4">
    <location>
        <begin position="197"/>
        <end position="216"/>
    </location>
</feature>
<dbReference type="GO" id="GO:0046210">
    <property type="term" value="P:nitric oxide catabolic process"/>
    <property type="evidence" value="ECO:0007669"/>
    <property type="project" value="TreeGrafter"/>
</dbReference>
<evidence type="ECO:0000256" key="3">
    <source>
        <dbReference type="ARBA" id="ARBA00023004"/>
    </source>
</evidence>
<gene>
    <name evidence="6" type="ORF">N0F65_008241</name>
</gene>
<dbReference type="Gene3D" id="1.10.490.10">
    <property type="entry name" value="Globins"/>
    <property type="match status" value="5"/>
</dbReference>
<feature type="region of interest" description="Disordered" evidence="4">
    <location>
        <begin position="1"/>
        <end position="21"/>
    </location>
</feature>
<feature type="region of interest" description="Disordered" evidence="4">
    <location>
        <begin position="396"/>
        <end position="448"/>
    </location>
</feature>